<dbReference type="KEGG" id="psco:LY89DRAFT_207164"/>
<gene>
    <name evidence="3" type="ORF">LY89DRAFT_207164</name>
</gene>
<keyword evidence="2" id="KW-0472">Membrane</keyword>
<evidence type="ECO:0000256" key="1">
    <source>
        <dbReference type="SAM" id="MobiDB-lite"/>
    </source>
</evidence>
<feature type="region of interest" description="Disordered" evidence="1">
    <location>
        <begin position="415"/>
        <end position="457"/>
    </location>
</feature>
<protein>
    <submittedName>
        <fullName evidence="3">Uncharacterized protein</fullName>
    </submittedName>
</protein>
<feature type="transmembrane region" description="Helical" evidence="2">
    <location>
        <begin position="331"/>
        <end position="352"/>
    </location>
</feature>
<keyword evidence="4" id="KW-1185">Reference proteome</keyword>
<proteinExistence type="predicted"/>
<accession>A0A194WWQ5</accession>
<dbReference type="AlphaFoldDB" id="A0A194WWQ5"/>
<name>A0A194WWQ5_MOLSC</name>
<evidence type="ECO:0000313" key="3">
    <source>
        <dbReference type="EMBL" id="KUJ12411.1"/>
    </source>
</evidence>
<organism evidence="3 4">
    <name type="scientific">Mollisia scopiformis</name>
    <name type="common">Conifer needle endophyte fungus</name>
    <name type="synonym">Phialocephala scopiformis</name>
    <dbReference type="NCBI Taxonomy" id="149040"/>
    <lineage>
        <taxon>Eukaryota</taxon>
        <taxon>Fungi</taxon>
        <taxon>Dikarya</taxon>
        <taxon>Ascomycota</taxon>
        <taxon>Pezizomycotina</taxon>
        <taxon>Leotiomycetes</taxon>
        <taxon>Helotiales</taxon>
        <taxon>Mollisiaceae</taxon>
        <taxon>Mollisia</taxon>
    </lineage>
</organism>
<dbReference type="Proteomes" id="UP000070700">
    <property type="component" value="Unassembled WGS sequence"/>
</dbReference>
<feature type="compositionally biased region" description="Polar residues" evidence="1">
    <location>
        <begin position="418"/>
        <end position="428"/>
    </location>
</feature>
<dbReference type="RefSeq" id="XP_018066766.1">
    <property type="nucleotide sequence ID" value="XM_018205829.1"/>
</dbReference>
<feature type="transmembrane region" description="Helical" evidence="2">
    <location>
        <begin position="372"/>
        <end position="392"/>
    </location>
</feature>
<feature type="compositionally biased region" description="Basic and acidic residues" evidence="1">
    <location>
        <begin position="429"/>
        <end position="441"/>
    </location>
</feature>
<dbReference type="OrthoDB" id="3513306at2759"/>
<keyword evidence="2" id="KW-0812">Transmembrane</keyword>
<dbReference type="InParanoid" id="A0A194WWQ5"/>
<evidence type="ECO:0000313" key="4">
    <source>
        <dbReference type="Proteomes" id="UP000070700"/>
    </source>
</evidence>
<dbReference type="GeneID" id="28815555"/>
<keyword evidence="2" id="KW-1133">Transmembrane helix</keyword>
<reference evidence="3 4" key="1">
    <citation type="submission" date="2015-10" db="EMBL/GenBank/DDBJ databases">
        <title>Full genome of DAOMC 229536 Phialocephala scopiformis, a fungal endophyte of spruce producing the potent anti-insectan compound rugulosin.</title>
        <authorList>
            <consortium name="DOE Joint Genome Institute"/>
            <person name="Walker A.K."/>
            <person name="Frasz S.L."/>
            <person name="Seifert K.A."/>
            <person name="Miller J.D."/>
            <person name="Mondo S.J."/>
            <person name="Labutti K."/>
            <person name="Lipzen A."/>
            <person name="Dockter R."/>
            <person name="Kennedy M."/>
            <person name="Grigoriev I.V."/>
            <person name="Spatafora J.W."/>
        </authorList>
    </citation>
    <scope>NUCLEOTIDE SEQUENCE [LARGE SCALE GENOMIC DNA]</scope>
    <source>
        <strain evidence="3 4">CBS 120377</strain>
    </source>
</reference>
<dbReference type="EMBL" id="KQ947424">
    <property type="protein sequence ID" value="KUJ12411.1"/>
    <property type="molecule type" value="Genomic_DNA"/>
</dbReference>
<sequence>MRRKCCINLGLTAFLIRECLITWLTNSITYALIAIAKKIFYGRVSAELKATSKPASVYTFKVPFIAKRPLVLSMVYHIRAEGNSFIAARNGPSTNREHMFCLIAGFKVSDMTQMITRILSRWQDISDDHSHSGAGLTPKLFLAIVISQYGFMNSKDVVKAGLSLKGKYDIQLQACLKSLWGLSPDSIQRIHEDTKNIRDLNKVLINMNSNLTGTRSIMHYLSATSEILIDRITAFETYVESRLNEWDENPCARDLVLGLRDMDSFKETLRDTDKLQIVRKSMQQYMVDIDALHEQIDINISMVGNLIAEKDRAIQIHMAEQGNRDGSNMKIMAGLTAAFLPVTFMAVLLTTPMFKWDAQPGESVVVKLPTKIYWSASLSLSTLFAICLAALWRHRTSEDDKRHVAVQDEGEYALKDQGVQTVGTSRGSTPKEPKPVVKERSPSILEKGIAPPRSVEL</sequence>
<evidence type="ECO:0000256" key="2">
    <source>
        <dbReference type="SAM" id="Phobius"/>
    </source>
</evidence>